<evidence type="ECO:0000313" key="2">
    <source>
        <dbReference type="Proteomes" id="UP000235220"/>
    </source>
</evidence>
<accession>A0A6P9EB89</accession>
<dbReference type="Gene3D" id="1.25.10.10">
    <property type="entry name" value="Leucine-rich Repeat Variant"/>
    <property type="match status" value="1"/>
</dbReference>
<dbReference type="InterPro" id="IPR032460">
    <property type="entry name" value="Symplekin/Pta1_N"/>
</dbReference>
<dbReference type="PANTHER" id="PTHR47184">
    <property type="entry name" value="PHOSPHATIDYLINOSITOL 3-AND 4-KINASE FAMILY PROTEIN-RELATED"/>
    <property type="match status" value="1"/>
</dbReference>
<dbReference type="InterPro" id="IPR011989">
    <property type="entry name" value="ARM-like"/>
</dbReference>
<dbReference type="RefSeq" id="XP_035541608.1">
    <property type="nucleotide sequence ID" value="XM_035685715.1"/>
</dbReference>
<name>A0A6P9EB89_JUGRE</name>
<dbReference type="PANTHER" id="PTHR47184:SF3">
    <property type="entry name" value="PHOSPHATIDYLINOSITOL 3-AND 4-KINASE FAMILY PROTEIN-RELATED"/>
    <property type="match status" value="1"/>
</dbReference>
<protein>
    <submittedName>
        <fullName evidence="3">Uncharacterized protein LOC108993132 isoform X3</fullName>
    </submittedName>
</protein>
<evidence type="ECO:0000313" key="3">
    <source>
        <dbReference type="RefSeq" id="XP_035541608.1"/>
    </source>
</evidence>
<dbReference type="Pfam" id="PF11935">
    <property type="entry name" value="SYMPK_PTA1_N"/>
    <property type="match status" value="1"/>
</dbReference>
<dbReference type="AlphaFoldDB" id="A0A6P9EB89"/>
<sequence>MAGAPRDQALSLLAAANNHGDLAVKMSSLKQAKDILISVDPSLATELFPYLADLQSSPESLVRKLLIEVIEEIGSKAMELSSVLMPVLLALLSDGESIVARQCIISGTNLFSRVLEELALQYHRRGKIERWLEELWMWMTKFKDVVISIALEPGSVGRKLLALKLLETYVLYFTSDTNDFEKPVTEASRRAFNLSWLVGGHPILDPVVLMSEANRTLGILLNLLLSASSLPGSVTITVINCVLTSSLMRS</sequence>
<keyword evidence="2" id="KW-1185">Reference proteome</keyword>
<dbReference type="InterPro" id="IPR016024">
    <property type="entry name" value="ARM-type_fold"/>
</dbReference>
<dbReference type="Proteomes" id="UP000235220">
    <property type="component" value="Chromosome 15"/>
</dbReference>
<feature type="domain" description="Symplekin/Pta1 N-terminal" evidence="1">
    <location>
        <begin position="98"/>
        <end position="242"/>
    </location>
</feature>
<dbReference type="SUPFAM" id="SSF48371">
    <property type="entry name" value="ARM repeat"/>
    <property type="match status" value="1"/>
</dbReference>
<organism evidence="2 3">
    <name type="scientific">Juglans regia</name>
    <name type="common">English walnut</name>
    <dbReference type="NCBI Taxonomy" id="51240"/>
    <lineage>
        <taxon>Eukaryota</taxon>
        <taxon>Viridiplantae</taxon>
        <taxon>Streptophyta</taxon>
        <taxon>Embryophyta</taxon>
        <taxon>Tracheophyta</taxon>
        <taxon>Spermatophyta</taxon>
        <taxon>Magnoliopsida</taxon>
        <taxon>eudicotyledons</taxon>
        <taxon>Gunneridae</taxon>
        <taxon>Pentapetalae</taxon>
        <taxon>rosids</taxon>
        <taxon>fabids</taxon>
        <taxon>Fagales</taxon>
        <taxon>Juglandaceae</taxon>
        <taxon>Juglans</taxon>
    </lineage>
</organism>
<gene>
    <name evidence="3" type="primary">LOC108993132</name>
</gene>
<evidence type="ECO:0000259" key="1">
    <source>
        <dbReference type="Pfam" id="PF11935"/>
    </source>
</evidence>
<reference evidence="3" key="1">
    <citation type="submission" date="2025-08" db="UniProtKB">
        <authorList>
            <consortium name="RefSeq"/>
        </authorList>
    </citation>
    <scope>IDENTIFICATION</scope>
    <source>
        <tissue evidence="3">Leaves</tissue>
    </source>
</reference>
<dbReference type="GeneID" id="108993132"/>
<proteinExistence type="predicted"/>